<reference evidence="2" key="1">
    <citation type="journal article" date="2023" name="Nat. Plants">
        <title>Single-cell RNA sequencing provides a high-resolution roadmap for understanding the multicellular compartmentation of specialized metabolism.</title>
        <authorList>
            <person name="Sun S."/>
            <person name="Shen X."/>
            <person name="Li Y."/>
            <person name="Li Y."/>
            <person name="Wang S."/>
            <person name="Li R."/>
            <person name="Zhang H."/>
            <person name="Shen G."/>
            <person name="Guo B."/>
            <person name="Wei J."/>
            <person name="Xu J."/>
            <person name="St-Pierre B."/>
            <person name="Chen S."/>
            <person name="Sun C."/>
        </authorList>
    </citation>
    <scope>NUCLEOTIDE SEQUENCE [LARGE SCALE GENOMIC DNA]</scope>
</reference>
<protein>
    <submittedName>
        <fullName evidence="1">Uncharacterized protein</fullName>
    </submittedName>
</protein>
<keyword evidence="2" id="KW-1185">Reference proteome</keyword>
<accession>A0ACC0BU58</accession>
<evidence type="ECO:0000313" key="2">
    <source>
        <dbReference type="Proteomes" id="UP001060085"/>
    </source>
</evidence>
<dbReference type="EMBL" id="CM044702">
    <property type="protein sequence ID" value="KAI5676220.1"/>
    <property type="molecule type" value="Genomic_DNA"/>
</dbReference>
<gene>
    <name evidence="1" type="ORF">M9H77_07170</name>
</gene>
<name>A0ACC0BU58_CATRO</name>
<comment type="caution">
    <text evidence="1">The sequence shown here is derived from an EMBL/GenBank/DDBJ whole genome shotgun (WGS) entry which is preliminary data.</text>
</comment>
<evidence type="ECO:0000313" key="1">
    <source>
        <dbReference type="EMBL" id="KAI5676220.1"/>
    </source>
</evidence>
<dbReference type="Proteomes" id="UP001060085">
    <property type="component" value="Linkage Group LG02"/>
</dbReference>
<organism evidence="1 2">
    <name type="scientific">Catharanthus roseus</name>
    <name type="common">Madagascar periwinkle</name>
    <name type="synonym">Vinca rosea</name>
    <dbReference type="NCBI Taxonomy" id="4058"/>
    <lineage>
        <taxon>Eukaryota</taxon>
        <taxon>Viridiplantae</taxon>
        <taxon>Streptophyta</taxon>
        <taxon>Embryophyta</taxon>
        <taxon>Tracheophyta</taxon>
        <taxon>Spermatophyta</taxon>
        <taxon>Magnoliopsida</taxon>
        <taxon>eudicotyledons</taxon>
        <taxon>Gunneridae</taxon>
        <taxon>Pentapetalae</taxon>
        <taxon>asterids</taxon>
        <taxon>lamiids</taxon>
        <taxon>Gentianales</taxon>
        <taxon>Apocynaceae</taxon>
        <taxon>Rauvolfioideae</taxon>
        <taxon>Vinceae</taxon>
        <taxon>Catharanthinae</taxon>
        <taxon>Catharanthus</taxon>
    </lineage>
</organism>
<proteinExistence type="predicted"/>
<sequence length="407" mass="48166">MQLLREALIEARLVDVGHGGGDFTWYNETEGRAAMWERLDRCVINDRWKELFPDLHDQQKHGSIRDKVRKLTMEVQRLREEGKEGLDLNLLDTTWKYCNKNRRNIGKFGLGRIGWRTRHGTKMRDLIDPITRSRKVELLNSLFLQRDVEEIRKFSLSSVPSKDVLIWHYEKIGWLTIWAWILWPDVLIRVRKRVKLWGITGPPKVKLLGWKVFNDIVPTRANLRRRNILVDPPCPRCNREEENSVHVFFNCPWVRRVWRAWKIDIRRAVRDWRSCKDIIWNILQLPQIKEGEGGTLNLRMLWCIWNDRNKFLFENRTSWTVVRDDKGELIAVTVVNLQGISKASFDEVMAIWKGIELAKEFGFLKLVVVQSDCEPIVEEKQKAGRRQQRKQHSSSTAAVSREAEERK</sequence>